<keyword evidence="3" id="KW-1185">Reference proteome</keyword>
<dbReference type="Pfam" id="PF02519">
    <property type="entry name" value="Auxin_inducible"/>
    <property type="match status" value="1"/>
</dbReference>
<proteinExistence type="inferred from homology"/>
<name>A0A803KQM1_CHEQI</name>
<dbReference type="PANTHER" id="PTHR31374">
    <property type="entry name" value="AUXIN-INDUCED PROTEIN-LIKE-RELATED"/>
    <property type="match status" value="1"/>
</dbReference>
<sequence>MATLCKTNFMNVLQGRHIRRLIILRAHHHHRNSLVSYKKIKGPNTSYDEPSFNRWCKPHTEKTEKIEKIPRGSLPVYVGPHEKRFVILVAYLTMPDFESLMETAAEEFGFKQEGGLKIPCDEDDFKEILSKCLANHKATFITRNRKWARG</sequence>
<protein>
    <submittedName>
        <fullName evidence="2">Uncharacterized protein</fullName>
    </submittedName>
</protein>
<dbReference type="Proteomes" id="UP000596660">
    <property type="component" value="Unplaced"/>
</dbReference>
<reference evidence="2" key="2">
    <citation type="submission" date="2021-03" db="UniProtKB">
        <authorList>
            <consortium name="EnsemblPlants"/>
        </authorList>
    </citation>
    <scope>IDENTIFICATION</scope>
</reference>
<dbReference type="Gramene" id="AUR62001327-RA">
    <property type="protein sequence ID" value="AUR62001327-RA:cds"/>
    <property type="gene ID" value="AUR62001327"/>
</dbReference>
<evidence type="ECO:0000313" key="3">
    <source>
        <dbReference type="Proteomes" id="UP000596660"/>
    </source>
</evidence>
<dbReference type="PANTHER" id="PTHR31374:SF139">
    <property type="entry name" value="OS02G0143300 PROTEIN"/>
    <property type="match status" value="1"/>
</dbReference>
<dbReference type="EnsemblPlants" id="AUR62001327-RA">
    <property type="protein sequence ID" value="AUR62001327-RA:cds"/>
    <property type="gene ID" value="AUR62001327"/>
</dbReference>
<dbReference type="InterPro" id="IPR003676">
    <property type="entry name" value="SAUR_fam"/>
</dbReference>
<comment type="similarity">
    <text evidence="1">Belongs to the ARG7 family.</text>
</comment>
<dbReference type="OMA" id="PCNSAMA"/>
<organism evidence="2 3">
    <name type="scientific">Chenopodium quinoa</name>
    <name type="common">Quinoa</name>
    <dbReference type="NCBI Taxonomy" id="63459"/>
    <lineage>
        <taxon>Eukaryota</taxon>
        <taxon>Viridiplantae</taxon>
        <taxon>Streptophyta</taxon>
        <taxon>Embryophyta</taxon>
        <taxon>Tracheophyta</taxon>
        <taxon>Spermatophyta</taxon>
        <taxon>Magnoliopsida</taxon>
        <taxon>eudicotyledons</taxon>
        <taxon>Gunneridae</taxon>
        <taxon>Pentapetalae</taxon>
        <taxon>Caryophyllales</taxon>
        <taxon>Chenopodiaceae</taxon>
        <taxon>Chenopodioideae</taxon>
        <taxon>Atripliceae</taxon>
        <taxon>Chenopodium</taxon>
    </lineage>
</organism>
<accession>A0A803KQM1</accession>
<dbReference type="GO" id="GO:0009733">
    <property type="term" value="P:response to auxin"/>
    <property type="evidence" value="ECO:0007669"/>
    <property type="project" value="InterPro"/>
</dbReference>
<evidence type="ECO:0000256" key="1">
    <source>
        <dbReference type="ARBA" id="ARBA00006974"/>
    </source>
</evidence>
<reference evidence="2" key="1">
    <citation type="journal article" date="2017" name="Nature">
        <title>The genome of Chenopodium quinoa.</title>
        <authorList>
            <person name="Jarvis D.E."/>
            <person name="Ho Y.S."/>
            <person name="Lightfoot D.J."/>
            <person name="Schmoeckel S.M."/>
            <person name="Li B."/>
            <person name="Borm T.J.A."/>
            <person name="Ohyanagi H."/>
            <person name="Mineta K."/>
            <person name="Michell C.T."/>
            <person name="Saber N."/>
            <person name="Kharbatia N.M."/>
            <person name="Rupper R.R."/>
            <person name="Sharp A.R."/>
            <person name="Dally N."/>
            <person name="Boughton B.A."/>
            <person name="Woo Y.H."/>
            <person name="Gao G."/>
            <person name="Schijlen E.G.W.M."/>
            <person name="Guo X."/>
            <person name="Momin A.A."/>
            <person name="Negrao S."/>
            <person name="Al-Babili S."/>
            <person name="Gehring C."/>
            <person name="Roessner U."/>
            <person name="Jung C."/>
            <person name="Murphy K."/>
            <person name="Arold S.T."/>
            <person name="Gojobori T."/>
            <person name="van der Linden C.G."/>
            <person name="van Loo E.N."/>
            <person name="Jellen E.N."/>
            <person name="Maughan P.J."/>
            <person name="Tester M."/>
        </authorList>
    </citation>
    <scope>NUCLEOTIDE SEQUENCE [LARGE SCALE GENOMIC DNA]</scope>
    <source>
        <strain evidence="2">cv. PI 614886</strain>
    </source>
</reference>
<dbReference type="AlphaFoldDB" id="A0A803KQM1"/>
<evidence type="ECO:0000313" key="2">
    <source>
        <dbReference type="EnsemblPlants" id="AUR62001327-RA:cds"/>
    </source>
</evidence>